<accession>A0A8H5FHD0</accession>
<proteinExistence type="predicted"/>
<dbReference type="Proteomes" id="UP000541558">
    <property type="component" value="Unassembled WGS sequence"/>
</dbReference>
<gene>
    <name evidence="2" type="ORF">D9611_006466</name>
</gene>
<feature type="region of interest" description="Disordered" evidence="1">
    <location>
        <begin position="373"/>
        <end position="396"/>
    </location>
</feature>
<organism evidence="2 3">
    <name type="scientific">Ephemerocybe angulata</name>
    <dbReference type="NCBI Taxonomy" id="980116"/>
    <lineage>
        <taxon>Eukaryota</taxon>
        <taxon>Fungi</taxon>
        <taxon>Dikarya</taxon>
        <taxon>Basidiomycota</taxon>
        <taxon>Agaricomycotina</taxon>
        <taxon>Agaricomycetes</taxon>
        <taxon>Agaricomycetidae</taxon>
        <taxon>Agaricales</taxon>
        <taxon>Agaricineae</taxon>
        <taxon>Psathyrellaceae</taxon>
        <taxon>Ephemerocybe</taxon>
    </lineage>
</organism>
<evidence type="ECO:0000313" key="3">
    <source>
        <dbReference type="Proteomes" id="UP000541558"/>
    </source>
</evidence>
<evidence type="ECO:0000313" key="2">
    <source>
        <dbReference type="EMBL" id="KAF5336463.1"/>
    </source>
</evidence>
<feature type="compositionally biased region" description="Basic and acidic residues" evidence="1">
    <location>
        <begin position="387"/>
        <end position="396"/>
    </location>
</feature>
<name>A0A8H5FHD0_9AGAR</name>
<dbReference type="EMBL" id="JAACJK010000058">
    <property type="protein sequence ID" value="KAF5336463.1"/>
    <property type="molecule type" value="Genomic_DNA"/>
</dbReference>
<evidence type="ECO:0000256" key="1">
    <source>
        <dbReference type="SAM" id="MobiDB-lite"/>
    </source>
</evidence>
<keyword evidence="3" id="KW-1185">Reference proteome</keyword>
<dbReference type="AlphaFoldDB" id="A0A8H5FHD0"/>
<sequence length="473" mass="53710">MMGLSMQPTSAHVDADAAARVFEMKGLATDLEGIGDTFKRPSQSCYLASPDHFPQDVLRIILDVVISRLQESDFLTLRMHEDIQAMAKRRYLTYSVLLRKTPPSHFNYLGLVPASGPDTEAPPQGRQRTIRDHYSGHGIPQAQLPFALLRLSSVCAFWRLTCLSIPNLFSRLVVQLPLAPGKPSATFARKHHDFCRLFLTLLPALDTLSLVIYTGVNRTAFRMRIADPRTALARLVLACTEQRARWRELEALELDDRFVFQLLFGIEDADQDVLEPSESPFLRPVPEFKPIPPAIHLENLILQFDRVIPRTRAAGRREWCTIHEETLLDFMRQVPVAYPLLNHFQVEMYELGSEFVEPFLSAVADICRPSSTTGMAGTGTLGSEQEPEGKGTRSWGKDEEDYTCWYDDFIKDVRRRHPPIQTAHAASLWVKALKSGPVRERKSGQIRIPVVTWEVGREKAYIDSYNYNRAVCF</sequence>
<dbReference type="OrthoDB" id="3217549at2759"/>
<protein>
    <submittedName>
        <fullName evidence="2">Uncharacterized protein</fullName>
    </submittedName>
</protein>
<comment type="caution">
    <text evidence="2">The sequence shown here is derived from an EMBL/GenBank/DDBJ whole genome shotgun (WGS) entry which is preliminary data.</text>
</comment>
<reference evidence="2 3" key="1">
    <citation type="journal article" date="2020" name="ISME J.">
        <title>Uncovering the hidden diversity of litter-decomposition mechanisms in mushroom-forming fungi.</title>
        <authorList>
            <person name="Floudas D."/>
            <person name="Bentzer J."/>
            <person name="Ahren D."/>
            <person name="Johansson T."/>
            <person name="Persson P."/>
            <person name="Tunlid A."/>
        </authorList>
    </citation>
    <scope>NUCLEOTIDE SEQUENCE [LARGE SCALE GENOMIC DNA]</scope>
    <source>
        <strain evidence="2 3">CBS 175.51</strain>
    </source>
</reference>